<dbReference type="CDD" id="cd00337">
    <property type="entry name" value="Ribosomal_uL14"/>
    <property type="match status" value="1"/>
</dbReference>
<keyword evidence="5 6" id="KW-0687">Ribonucleoprotein</keyword>
<dbReference type="Pfam" id="PF00238">
    <property type="entry name" value="Ribosomal_L14"/>
    <property type="match status" value="1"/>
</dbReference>
<gene>
    <name evidence="7" type="ORF">POPTR_004G132800</name>
</gene>
<dbReference type="AlphaFoldDB" id="A0A2K2AU09"/>
<dbReference type="GO" id="GO:0006412">
    <property type="term" value="P:translation"/>
    <property type="evidence" value="ECO:0007669"/>
    <property type="project" value="InterPro"/>
</dbReference>
<evidence type="ECO:0000256" key="4">
    <source>
        <dbReference type="ARBA" id="ARBA00022980"/>
    </source>
</evidence>
<comment type="similarity">
    <text evidence="1 6">Belongs to the universal ribosomal protein uL14 family.</text>
</comment>
<keyword evidence="3" id="KW-0694">RNA-binding</keyword>
<evidence type="ECO:0000256" key="1">
    <source>
        <dbReference type="ARBA" id="ARBA00010745"/>
    </source>
</evidence>
<dbReference type="InParanoid" id="A0A2K2AU09"/>
<dbReference type="PANTHER" id="PTHR11761">
    <property type="entry name" value="50S/60S RIBOSOMAL PROTEIN L14/L23"/>
    <property type="match status" value="1"/>
</dbReference>
<evidence type="ECO:0000256" key="2">
    <source>
        <dbReference type="ARBA" id="ARBA00022730"/>
    </source>
</evidence>
<dbReference type="Gene3D" id="2.40.150.20">
    <property type="entry name" value="Ribosomal protein L14"/>
    <property type="match status" value="1"/>
</dbReference>
<keyword evidence="2" id="KW-0699">rRNA-binding</keyword>
<accession>A0A2K2AU09</accession>
<dbReference type="InterPro" id="IPR036853">
    <property type="entry name" value="Ribosomal_uL14_sf"/>
</dbReference>
<dbReference type="GO" id="GO:0003735">
    <property type="term" value="F:structural constituent of ribosome"/>
    <property type="evidence" value="ECO:0000318"/>
    <property type="project" value="GO_Central"/>
</dbReference>
<sequence>MIQSQTHLNVVDNWGARELMCIRIIGTSNCRYAHISHVIIVMIKEALPNSPLERSKVIRAVHT</sequence>
<dbReference type="GO" id="GO:0070180">
    <property type="term" value="F:large ribosomal subunit rRNA binding"/>
    <property type="evidence" value="ECO:0000318"/>
    <property type="project" value="GO_Central"/>
</dbReference>
<dbReference type="InterPro" id="IPR000218">
    <property type="entry name" value="Ribosomal_uL14"/>
</dbReference>
<dbReference type="EMBL" id="CM009293">
    <property type="protein sequence ID" value="PNT41015.1"/>
    <property type="molecule type" value="Genomic_DNA"/>
</dbReference>
<protein>
    <submittedName>
        <fullName evidence="7">Uncharacterized protein</fullName>
    </submittedName>
</protein>
<dbReference type="SUPFAM" id="SSF50193">
    <property type="entry name" value="Ribosomal protein L14"/>
    <property type="match status" value="1"/>
</dbReference>
<evidence type="ECO:0000256" key="5">
    <source>
        <dbReference type="ARBA" id="ARBA00023274"/>
    </source>
</evidence>
<dbReference type="PANTHER" id="PTHR11761:SF3">
    <property type="entry name" value="LARGE RIBOSOMAL SUBUNIT PROTEIN UL14M"/>
    <property type="match status" value="1"/>
</dbReference>
<proteinExistence type="inferred from homology"/>
<evidence type="ECO:0000313" key="8">
    <source>
        <dbReference type="Proteomes" id="UP000006729"/>
    </source>
</evidence>
<organism evidence="7 8">
    <name type="scientific">Populus trichocarpa</name>
    <name type="common">Western balsam poplar</name>
    <name type="synonym">Populus balsamifera subsp. trichocarpa</name>
    <dbReference type="NCBI Taxonomy" id="3694"/>
    <lineage>
        <taxon>Eukaryota</taxon>
        <taxon>Viridiplantae</taxon>
        <taxon>Streptophyta</taxon>
        <taxon>Embryophyta</taxon>
        <taxon>Tracheophyta</taxon>
        <taxon>Spermatophyta</taxon>
        <taxon>Magnoliopsida</taxon>
        <taxon>eudicotyledons</taxon>
        <taxon>Gunneridae</taxon>
        <taxon>Pentapetalae</taxon>
        <taxon>rosids</taxon>
        <taxon>fabids</taxon>
        <taxon>Malpighiales</taxon>
        <taxon>Salicaceae</taxon>
        <taxon>Saliceae</taxon>
        <taxon>Populus</taxon>
    </lineage>
</organism>
<name>A0A2K2AU09_POPTR</name>
<dbReference type="GO" id="GO:0022625">
    <property type="term" value="C:cytosolic large ribosomal subunit"/>
    <property type="evidence" value="ECO:0000318"/>
    <property type="project" value="GO_Central"/>
</dbReference>
<dbReference type="SMART" id="SM01374">
    <property type="entry name" value="Ribosomal_L14"/>
    <property type="match status" value="1"/>
</dbReference>
<reference evidence="7 8" key="1">
    <citation type="journal article" date="2006" name="Science">
        <title>The genome of black cottonwood, Populus trichocarpa (Torr. &amp; Gray).</title>
        <authorList>
            <person name="Tuskan G.A."/>
            <person name="Difazio S."/>
            <person name="Jansson S."/>
            <person name="Bohlmann J."/>
            <person name="Grigoriev I."/>
            <person name="Hellsten U."/>
            <person name="Putnam N."/>
            <person name="Ralph S."/>
            <person name="Rombauts S."/>
            <person name="Salamov A."/>
            <person name="Schein J."/>
            <person name="Sterck L."/>
            <person name="Aerts A."/>
            <person name="Bhalerao R.R."/>
            <person name="Bhalerao R.P."/>
            <person name="Blaudez D."/>
            <person name="Boerjan W."/>
            <person name="Brun A."/>
            <person name="Brunner A."/>
            <person name="Busov V."/>
            <person name="Campbell M."/>
            <person name="Carlson J."/>
            <person name="Chalot M."/>
            <person name="Chapman J."/>
            <person name="Chen G.L."/>
            <person name="Cooper D."/>
            <person name="Coutinho P.M."/>
            <person name="Couturier J."/>
            <person name="Covert S."/>
            <person name="Cronk Q."/>
            <person name="Cunningham R."/>
            <person name="Davis J."/>
            <person name="Degroeve S."/>
            <person name="Dejardin A."/>
            <person name="Depamphilis C."/>
            <person name="Detter J."/>
            <person name="Dirks B."/>
            <person name="Dubchak I."/>
            <person name="Duplessis S."/>
            <person name="Ehlting J."/>
            <person name="Ellis B."/>
            <person name="Gendler K."/>
            <person name="Goodstein D."/>
            <person name="Gribskov M."/>
            <person name="Grimwood J."/>
            <person name="Groover A."/>
            <person name="Gunter L."/>
            <person name="Hamberger B."/>
            <person name="Heinze B."/>
            <person name="Helariutta Y."/>
            <person name="Henrissat B."/>
            <person name="Holligan D."/>
            <person name="Holt R."/>
            <person name="Huang W."/>
            <person name="Islam-Faridi N."/>
            <person name="Jones S."/>
            <person name="Jones-Rhoades M."/>
            <person name="Jorgensen R."/>
            <person name="Joshi C."/>
            <person name="Kangasjarvi J."/>
            <person name="Karlsson J."/>
            <person name="Kelleher C."/>
            <person name="Kirkpatrick R."/>
            <person name="Kirst M."/>
            <person name="Kohler A."/>
            <person name="Kalluri U."/>
            <person name="Larimer F."/>
            <person name="Leebens-Mack J."/>
            <person name="Leple J.C."/>
            <person name="Locascio P."/>
            <person name="Lou Y."/>
            <person name="Lucas S."/>
            <person name="Martin F."/>
            <person name="Montanini B."/>
            <person name="Napoli C."/>
            <person name="Nelson D.R."/>
            <person name="Nelson C."/>
            <person name="Nieminen K."/>
            <person name="Nilsson O."/>
            <person name="Pereda V."/>
            <person name="Peter G."/>
            <person name="Philippe R."/>
            <person name="Pilate G."/>
            <person name="Poliakov A."/>
            <person name="Razumovskaya J."/>
            <person name="Richardson P."/>
            <person name="Rinaldi C."/>
            <person name="Ritland K."/>
            <person name="Rouze P."/>
            <person name="Ryaboy D."/>
            <person name="Schmutz J."/>
            <person name="Schrader J."/>
            <person name="Segerman B."/>
            <person name="Shin H."/>
            <person name="Siddiqui A."/>
            <person name="Sterky F."/>
            <person name="Terry A."/>
            <person name="Tsai C.J."/>
            <person name="Uberbacher E."/>
            <person name="Unneberg P."/>
            <person name="Vahala J."/>
            <person name="Wall K."/>
            <person name="Wessler S."/>
            <person name="Yang G."/>
            <person name="Yin T."/>
            <person name="Douglas C."/>
            <person name="Marra M."/>
            <person name="Sandberg G."/>
            <person name="Van de Peer Y."/>
            <person name="Rokhsar D."/>
        </authorList>
    </citation>
    <scope>NUCLEOTIDE SEQUENCE [LARGE SCALE GENOMIC DNA]</scope>
    <source>
        <strain evidence="8">cv. Nisqually</strain>
    </source>
</reference>
<keyword evidence="8" id="KW-1185">Reference proteome</keyword>
<evidence type="ECO:0000256" key="6">
    <source>
        <dbReference type="RuleBase" id="RU003949"/>
    </source>
</evidence>
<dbReference type="Proteomes" id="UP000006729">
    <property type="component" value="Chromosome 4"/>
</dbReference>
<evidence type="ECO:0000313" key="7">
    <source>
        <dbReference type="EMBL" id="PNT41015.1"/>
    </source>
</evidence>
<keyword evidence="4 6" id="KW-0689">Ribosomal protein</keyword>
<evidence type="ECO:0000256" key="3">
    <source>
        <dbReference type="ARBA" id="ARBA00022884"/>
    </source>
</evidence>
<dbReference type="STRING" id="3694.A0A2K2AU09"/>